<keyword evidence="7" id="KW-0413">Isomerase</keyword>
<dbReference type="Gene3D" id="3.40.30.10">
    <property type="entry name" value="Glutaredoxin"/>
    <property type="match status" value="1"/>
</dbReference>
<dbReference type="Pfam" id="PF08534">
    <property type="entry name" value="Redoxin"/>
    <property type="match status" value="1"/>
</dbReference>
<dbReference type="InterPro" id="IPR050553">
    <property type="entry name" value="Thioredoxin_ResA/DsbE_sf"/>
</dbReference>
<keyword evidence="3" id="KW-0735">Signal-anchor</keyword>
<keyword evidence="3" id="KW-0812">Transmembrane</keyword>
<keyword evidence="2" id="KW-0201">Cytochrome c-type biogenesis</keyword>
<dbReference type="PANTHER" id="PTHR42852">
    <property type="entry name" value="THIOL:DISULFIDE INTERCHANGE PROTEIN DSBE"/>
    <property type="match status" value="1"/>
</dbReference>
<dbReference type="SUPFAM" id="SSF52833">
    <property type="entry name" value="Thioredoxin-like"/>
    <property type="match status" value="1"/>
</dbReference>
<keyword evidence="4" id="KW-1015">Disulfide bond</keyword>
<evidence type="ECO:0000256" key="2">
    <source>
        <dbReference type="ARBA" id="ARBA00022748"/>
    </source>
</evidence>
<comment type="caution">
    <text evidence="7">The sequence shown here is derived from an EMBL/GenBank/DDBJ whole genome shotgun (WGS) entry which is preliminary data.</text>
</comment>
<dbReference type="PROSITE" id="PS51352">
    <property type="entry name" value="THIOREDOXIN_2"/>
    <property type="match status" value="1"/>
</dbReference>
<dbReference type="InterPro" id="IPR013740">
    <property type="entry name" value="Redoxin"/>
</dbReference>
<gene>
    <name evidence="7" type="ORF">GCM10007231_06510</name>
</gene>
<dbReference type="InterPro" id="IPR036249">
    <property type="entry name" value="Thioredoxin-like_sf"/>
</dbReference>
<dbReference type="CDD" id="cd02966">
    <property type="entry name" value="TlpA_like_family"/>
    <property type="match status" value="1"/>
</dbReference>
<organism evidence="7 8">
    <name type="scientific">Nocardioides daphniae</name>
    <dbReference type="NCBI Taxonomy" id="402297"/>
    <lineage>
        <taxon>Bacteria</taxon>
        <taxon>Bacillati</taxon>
        <taxon>Actinomycetota</taxon>
        <taxon>Actinomycetes</taxon>
        <taxon>Propionibacteriales</taxon>
        <taxon>Nocardioidaceae</taxon>
        <taxon>Nocardioides</taxon>
    </lineage>
</organism>
<dbReference type="RefSeq" id="WP_229721380.1">
    <property type="nucleotide sequence ID" value="NZ_BMCK01000001.1"/>
</dbReference>
<evidence type="ECO:0000259" key="6">
    <source>
        <dbReference type="PROSITE" id="PS51352"/>
    </source>
</evidence>
<keyword evidence="5" id="KW-0676">Redox-active center</keyword>
<reference evidence="8" key="1">
    <citation type="journal article" date="2019" name="Int. J. Syst. Evol. Microbiol.">
        <title>The Global Catalogue of Microorganisms (GCM) 10K type strain sequencing project: providing services to taxonomists for standard genome sequencing and annotation.</title>
        <authorList>
            <consortium name="The Broad Institute Genomics Platform"/>
            <consortium name="The Broad Institute Genome Sequencing Center for Infectious Disease"/>
            <person name="Wu L."/>
            <person name="Ma J."/>
        </authorList>
    </citation>
    <scope>NUCLEOTIDE SEQUENCE [LARGE SCALE GENOMIC DNA]</scope>
    <source>
        <strain evidence="8">CCM 7403</strain>
    </source>
</reference>
<keyword evidence="8" id="KW-1185">Reference proteome</keyword>
<protein>
    <submittedName>
        <fullName evidence="7">Thiol-disulfide isomerase</fullName>
    </submittedName>
</protein>
<evidence type="ECO:0000256" key="3">
    <source>
        <dbReference type="ARBA" id="ARBA00022968"/>
    </source>
</evidence>
<dbReference type="InterPro" id="IPR013766">
    <property type="entry name" value="Thioredoxin_domain"/>
</dbReference>
<sequence length="188" mass="19721">MTLILIAAAIALLAWVVAGRSEGDPRARAEGGSVIEEYAVEDRPAGEPFQAQLLSGKRLDSATLDGKVVVYNVWGSWCAPCVAEAPDLVEVANEFAGEVTFVGINVRDNDAAARAFEREHGVPYDSITSGDSAEAMGAFHNSLAAAAVPTTLVVDREGRVAARAIGPVTTTTLRNLLEPVLAEVDSSE</sequence>
<comment type="subcellular location">
    <subcellularLocation>
        <location evidence="1">Cell envelope</location>
    </subcellularLocation>
</comment>
<feature type="domain" description="Thioredoxin" evidence="6">
    <location>
        <begin position="29"/>
        <end position="182"/>
    </location>
</feature>
<evidence type="ECO:0000256" key="4">
    <source>
        <dbReference type="ARBA" id="ARBA00023157"/>
    </source>
</evidence>
<proteinExistence type="predicted"/>
<dbReference type="GO" id="GO:0016853">
    <property type="term" value="F:isomerase activity"/>
    <property type="evidence" value="ECO:0007669"/>
    <property type="project" value="UniProtKB-KW"/>
</dbReference>
<dbReference type="Proteomes" id="UP000630594">
    <property type="component" value="Unassembled WGS sequence"/>
</dbReference>
<dbReference type="EMBL" id="BMCK01000001">
    <property type="protein sequence ID" value="GGD10425.1"/>
    <property type="molecule type" value="Genomic_DNA"/>
</dbReference>
<evidence type="ECO:0000313" key="8">
    <source>
        <dbReference type="Proteomes" id="UP000630594"/>
    </source>
</evidence>
<accession>A0ABQ1Q2G6</accession>
<dbReference type="PANTHER" id="PTHR42852:SF6">
    <property type="entry name" value="THIOL:DISULFIDE INTERCHANGE PROTEIN DSBE"/>
    <property type="match status" value="1"/>
</dbReference>
<name>A0ABQ1Q2G6_9ACTN</name>
<evidence type="ECO:0000256" key="5">
    <source>
        <dbReference type="ARBA" id="ARBA00023284"/>
    </source>
</evidence>
<evidence type="ECO:0000256" key="1">
    <source>
        <dbReference type="ARBA" id="ARBA00004196"/>
    </source>
</evidence>
<evidence type="ECO:0000313" key="7">
    <source>
        <dbReference type="EMBL" id="GGD10425.1"/>
    </source>
</evidence>